<sequence length="146" mass="16624">MNYTLQTILVAVIRKNTGQTAPHIAAEIANYIIANVAVVDTYPISFTCASDVMLWGYREWIHIGGSEKHAENCFRIPAKRGIWHVRLVAGCADDCGFGDDCDDTVEKFAGFVFHHCETDPQTVVRKKKPESQKIRVEKFERQDWHE</sequence>
<dbReference type="EMBL" id="JADGJH010004678">
    <property type="protein sequence ID" value="KAJ3084962.1"/>
    <property type="molecule type" value="Genomic_DNA"/>
</dbReference>
<evidence type="ECO:0000313" key="1">
    <source>
        <dbReference type="EMBL" id="KAJ3084962.1"/>
    </source>
</evidence>
<keyword evidence="2" id="KW-1185">Reference proteome</keyword>
<accession>A0AAD5SMT7</accession>
<reference evidence="1" key="1">
    <citation type="submission" date="2020-05" db="EMBL/GenBank/DDBJ databases">
        <title>Phylogenomic resolution of chytrid fungi.</title>
        <authorList>
            <person name="Stajich J.E."/>
            <person name="Amses K."/>
            <person name="Simmons R."/>
            <person name="Seto K."/>
            <person name="Myers J."/>
            <person name="Bonds A."/>
            <person name="Quandt C.A."/>
            <person name="Barry K."/>
            <person name="Liu P."/>
            <person name="Grigoriev I."/>
            <person name="Longcore J.E."/>
            <person name="James T.Y."/>
        </authorList>
    </citation>
    <scope>NUCLEOTIDE SEQUENCE</scope>
    <source>
        <strain evidence="1">JEL0513</strain>
    </source>
</reference>
<proteinExistence type="predicted"/>
<gene>
    <name evidence="1" type="ORF">HK100_009208</name>
</gene>
<comment type="caution">
    <text evidence="1">The sequence shown here is derived from an EMBL/GenBank/DDBJ whole genome shotgun (WGS) entry which is preliminary data.</text>
</comment>
<name>A0AAD5SMT7_9FUNG</name>
<protein>
    <submittedName>
        <fullName evidence="1">Uncharacterized protein</fullName>
    </submittedName>
</protein>
<dbReference type="Proteomes" id="UP001211907">
    <property type="component" value="Unassembled WGS sequence"/>
</dbReference>
<feature type="non-terminal residue" evidence="1">
    <location>
        <position position="146"/>
    </location>
</feature>
<dbReference type="AlphaFoldDB" id="A0AAD5SMT7"/>
<evidence type="ECO:0000313" key="2">
    <source>
        <dbReference type="Proteomes" id="UP001211907"/>
    </source>
</evidence>
<organism evidence="1 2">
    <name type="scientific">Physocladia obscura</name>
    <dbReference type="NCBI Taxonomy" id="109957"/>
    <lineage>
        <taxon>Eukaryota</taxon>
        <taxon>Fungi</taxon>
        <taxon>Fungi incertae sedis</taxon>
        <taxon>Chytridiomycota</taxon>
        <taxon>Chytridiomycota incertae sedis</taxon>
        <taxon>Chytridiomycetes</taxon>
        <taxon>Chytridiales</taxon>
        <taxon>Chytriomycetaceae</taxon>
        <taxon>Physocladia</taxon>
    </lineage>
</organism>